<reference evidence="2" key="2">
    <citation type="submission" date="2025-09" db="UniProtKB">
        <authorList>
            <consortium name="Ensembl"/>
        </authorList>
    </citation>
    <scope>IDENTIFICATION</scope>
</reference>
<evidence type="ECO:0000313" key="3">
    <source>
        <dbReference type="Proteomes" id="UP000472241"/>
    </source>
</evidence>
<keyword evidence="3" id="KW-1185">Reference proteome</keyword>
<reference evidence="2" key="1">
    <citation type="submission" date="2025-08" db="UniProtKB">
        <authorList>
            <consortium name="Ensembl"/>
        </authorList>
    </citation>
    <scope>IDENTIFICATION</scope>
</reference>
<evidence type="ECO:0000313" key="2">
    <source>
        <dbReference type="Ensembl" id="ENSLCNP00005024207.1"/>
    </source>
</evidence>
<proteinExistence type="predicted"/>
<accession>A0A667IJF7</accession>
<sequence length="77" mass="8080">ILPEEESWKGRKSKGKESGMAVCQGCGHRVLSGGVGVPGPRTEGLVQGRDAGELQEPGLLGSLSQMCDQGTTTKRKQ</sequence>
<feature type="region of interest" description="Disordered" evidence="1">
    <location>
        <begin position="55"/>
        <end position="77"/>
    </location>
</feature>
<dbReference type="Proteomes" id="UP000472241">
    <property type="component" value="Unplaced"/>
</dbReference>
<dbReference type="AlphaFoldDB" id="A0A667IJF7"/>
<organism evidence="2 3">
    <name type="scientific">Lynx canadensis</name>
    <name type="common">Canada lynx</name>
    <name type="synonym">Felis canadensis</name>
    <dbReference type="NCBI Taxonomy" id="61383"/>
    <lineage>
        <taxon>Eukaryota</taxon>
        <taxon>Metazoa</taxon>
        <taxon>Chordata</taxon>
        <taxon>Craniata</taxon>
        <taxon>Vertebrata</taxon>
        <taxon>Euteleostomi</taxon>
        <taxon>Mammalia</taxon>
        <taxon>Eutheria</taxon>
        <taxon>Laurasiatheria</taxon>
        <taxon>Carnivora</taxon>
        <taxon>Feliformia</taxon>
        <taxon>Felidae</taxon>
        <taxon>Felinae</taxon>
        <taxon>Lynx</taxon>
    </lineage>
</organism>
<protein>
    <submittedName>
        <fullName evidence="2">Uncharacterized protein</fullName>
    </submittedName>
</protein>
<feature type="compositionally biased region" description="Polar residues" evidence="1">
    <location>
        <begin position="62"/>
        <end position="77"/>
    </location>
</feature>
<dbReference type="Ensembl" id="ENSLCNT00005027047.1">
    <property type="protein sequence ID" value="ENSLCNP00005024207.1"/>
    <property type="gene ID" value="ENSLCNG00005015726.1"/>
</dbReference>
<evidence type="ECO:0000256" key="1">
    <source>
        <dbReference type="SAM" id="MobiDB-lite"/>
    </source>
</evidence>
<name>A0A667IJF7_LYNCA</name>